<protein>
    <submittedName>
        <fullName evidence="1">Uncharacterized protein</fullName>
    </submittedName>
</protein>
<dbReference type="EMBL" id="JAVREJ010000001">
    <property type="protein sequence ID" value="MDT0348078.1"/>
    <property type="molecule type" value="Genomic_DNA"/>
</dbReference>
<dbReference type="Proteomes" id="UP001183202">
    <property type="component" value="Unassembled WGS sequence"/>
</dbReference>
<name>A0ABU2N2D7_9PSEU</name>
<gene>
    <name evidence="1" type="ORF">RM445_00885</name>
</gene>
<proteinExistence type="predicted"/>
<organism evidence="1 2">
    <name type="scientific">Pseudonocardia charpentierae</name>
    <dbReference type="NCBI Taxonomy" id="3075545"/>
    <lineage>
        <taxon>Bacteria</taxon>
        <taxon>Bacillati</taxon>
        <taxon>Actinomycetota</taxon>
        <taxon>Actinomycetes</taxon>
        <taxon>Pseudonocardiales</taxon>
        <taxon>Pseudonocardiaceae</taxon>
        <taxon>Pseudonocardia</taxon>
    </lineage>
</organism>
<reference evidence="2" key="1">
    <citation type="submission" date="2023-07" db="EMBL/GenBank/DDBJ databases">
        <title>30 novel species of actinomycetes from the DSMZ collection.</title>
        <authorList>
            <person name="Nouioui I."/>
        </authorList>
    </citation>
    <scope>NUCLEOTIDE SEQUENCE [LARGE SCALE GENOMIC DNA]</scope>
    <source>
        <strain evidence="2">DSM 45834</strain>
    </source>
</reference>
<comment type="caution">
    <text evidence="1">The sequence shown here is derived from an EMBL/GenBank/DDBJ whole genome shotgun (WGS) entry which is preliminary data.</text>
</comment>
<accession>A0ABU2N2D7</accession>
<evidence type="ECO:0000313" key="1">
    <source>
        <dbReference type="EMBL" id="MDT0348078.1"/>
    </source>
</evidence>
<keyword evidence="2" id="KW-1185">Reference proteome</keyword>
<dbReference type="RefSeq" id="WP_311553977.1">
    <property type="nucleotide sequence ID" value="NZ_JAVREJ010000001.1"/>
</dbReference>
<sequence length="119" mass="12691">MRSAFAHVAELDMEPDADLTGPGGAVTLALCGAFDHAPPCPVAPHYTSAERRDEAVAVRVLFATEAGREAEVRARIDEALAAGFCDGPDGTRTRWTFRSSAPSLVTEAERAHAQRLIDT</sequence>
<evidence type="ECO:0000313" key="2">
    <source>
        <dbReference type="Proteomes" id="UP001183202"/>
    </source>
</evidence>